<dbReference type="CDD" id="cd00293">
    <property type="entry name" value="USP-like"/>
    <property type="match status" value="1"/>
</dbReference>
<dbReference type="PRINTS" id="PR01438">
    <property type="entry name" value="UNVRSLSTRESS"/>
</dbReference>
<evidence type="ECO:0000259" key="2">
    <source>
        <dbReference type="Pfam" id="PF00582"/>
    </source>
</evidence>
<accession>A0A3E2NWH0</accession>
<evidence type="ECO:0000313" key="4">
    <source>
        <dbReference type="Proteomes" id="UP000260823"/>
    </source>
</evidence>
<dbReference type="EMBL" id="QWDE01000001">
    <property type="protein sequence ID" value="RFZ85307.1"/>
    <property type="molecule type" value="Genomic_DNA"/>
</dbReference>
<dbReference type="RefSeq" id="WP_117382207.1">
    <property type="nucleotide sequence ID" value="NZ_QWDE01000001.1"/>
</dbReference>
<dbReference type="InterPro" id="IPR006015">
    <property type="entry name" value="Universal_stress_UspA"/>
</dbReference>
<sequence length="283" mass="31617">MKTILVPTDFSPSATNAANYALEVARKVKANIKLCNAIKVPEEAVMAAQVVWPMPDADDLKDKSDAELNYLVTTLERQLDNQEEGFRPHIHHTTGFGDVTDFVRNLVSDDDVNLVVMGMSGANVFSRFALGSNSRELISKAGFPLLLVPKAYKYRPIKKIAFATDLSEADIDILQSLAGFARYYNAEILISHVLQVPDQDQKLIDSFLSDVTCKVDYPNIYYRSLQSTGVNEGLQWLTENGIIDMIVMVHRNNSFFNSHSQKLAVNTKVPLMVLPGEFNKFLL</sequence>
<keyword evidence="4" id="KW-1185">Reference proteome</keyword>
<evidence type="ECO:0000313" key="3">
    <source>
        <dbReference type="EMBL" id="RFZ85307.1"/>
    </source>
</evidence>
<proteinExistence type="inferred from homology"/>
<dbReference type="OrthoDB" id="9788959at2"/>
<reference evidence="3 4" key="1">
    <citation type="submission" date="2018-08" db="EMBL/GenBank/DDBJ databases">
        <title>Mucilaginibacter terrae sp. nov., isolated from manganese diggings.</title>
        <authorList>
            <person name="Huang Y."/>
            <person name="Zhou Z."/>
        </authorList>
    </citation>
    <scope>NUCLEOTIDE SEQUENCE [LARGE SCALE GENOMIC DNA]</scope>
    <source>
        <strain evidence="3 4">ZH6</strain>
    </source>
</reference>
<dbReference type="Pfam" id="PF00582">
    <property type="entry name" value="Usp"/>
    <property type="match status" value="1"/>
</dbReference>
<dbReference type="Proteomes" id="UP000260823">
    <property type="component" value="Unassembled WGS sequence"/>
</dbReference>
<dbReference type="SUPFAM" id="SSF52402">
    <property type="entry name" value="Adenine nucleotide alpha hydrolases-like"/>
    <property type="match status" value="2"/>
</dbReference>
<dbReference type="PANTHER" id="PTHR46268">
    <property type="entry name" value="STRESS RESPONSE PROTEIN NHAX"/>
    <property type="match status" value="1"/>
</dbReference>
<evidence type="ECO:0000256" key="1">
    <source>
        <dbReference type="ARBA" id="ARBA00008791"/>
    </source>
</evidence>
<gene>
    <name evidence="3" type="ORF">DYU05_06845</name>
</gene>
<organism evidence="3 4">
    <name type="scientific">Mucilaginibacter terrenus</name>
    <dbReference type="NCBI Taxonomy" id="2482727"/>
    <lineage>
        <taxon>Bacteria</taxon>
        <taxon>Pseudomonadati</taxon>
        <taxon>Bacteroidota</taxon>
        <taxon>Sphingobacteriia</taxon>
        <taxon>Sphingobacteriales</taxon>
        <taxon>Sphingobacteriaceae</taxon>
        <taxon>Mucilaginibacter</taxon>
    </lineage>
</organism>
<dbReference type="PANTHER" id="PTHR46268:SF6">
    <property type="entry name" value="UNIVERSAL STRESS PROTEIN UP12"/>
    <property type="match status" value="1"/>
</dbReference>
<comment type="similarity">
    <text evidence="1">Belongs to the universal stress protein A family.</text>
</comment>
<dbReference type="AlphaFoldDB" id="A0A3E2NWH0"/>
<dbReference type="InterPro" id="IPR006016">
    <property type="entry name" value="UspA"/>
</dbReference>
<name>A0A3E2NWH0_9SPHI</name>
<feature type="domain" description="UspA" evidence="2">
    <location>
        <begin position="1"/>
        <end position="149"/>
    </location>
</feature>
<comment type="caution">
    <text evidence="3">The sequence shown here is derived from an EMBL/GenBank/DDBJ whole genome shotgun (WGS) entry which is preliminary data.</text>
</comment>
<protein>
    <submittedName>
        <fullName evidence="3">Universal stress protein</fullName>
    </submittedName>
</protein>
<dbReference type="Gene3D" id="3.40.50.12370">
    <property type="match status" value="1"/>
</dbReference>